<name>S2WWL6_9ACTN</name>
<dbReference type="FunFam" id="3.40.50.450:FF:000011">
    <property type="entry name" value="TIGR00730 family Rossman fold protein"/>
    <property type="match status" value="1"/>
</dbReference>
<dbReference type="EC" id="3.2.2.n1" evidence="1"/>
<evidence type="ECO:0000256" key="2">
    <source>
        <dbReference type="SAM" id="MobiDB-lite"/>
    </source>
</evidence>
<proteinExistence type="inferred from homology"/>
<evidence type="ECO:0000313" key="3">
    <source>
        <dbReference type="EMBL" id="EPD32139.1"/>
    </source>
</evidence>
<dbReference type="GO" id="GO:0005829">
    <property type="term" value="C:cytosol"/>
    <property type="evidence" value="ECO:0007669"/>
    <property type="project" value="TreeGrafter"/>
</dbReference>
<keyword evidence="1" id="KW-0203">Cytokinin biosynthesis</keyword>
<reference evidence="3 4" key="1">
    <citation type="submission" date="2013-04" db="EMBL/GenBank/DDBJ databases">
        <title>The Genome Sequence of Propionimicrobium lymphophilum ACS-093-V-SCH5.</title>
        <authorList>
            <consortium name="The Broad Institute Genomics Platform"/>
            <person name="Earl A."/>
            <person name="Ward D."/>
            <person name="Feldgarden M."/>
            <person name="Gevers D."/>
            <person name="Saerens B."/>
            <person name="Vaneechoutte M."/>
            <person name="Walker B."/>
            <person name="Young S."/>
            <person name="Zeng Q."/>
            <person name="Gargeya S."/>
            <person name="Fitzgerald M."/>
            <person name="Haas B."/>
            <person name="Abouelleil A."/>
            <person name="Allen A.W."/>
            <person name="Alvarado L."/>
            <person name="Arachchi H.M."/>
            <person name="Berlin A.M."/>
            <person name="Chapman S.B."/>
            <person name="Gainer-Dewar J."/>
            <person name="Goldberg J."/>
            <person name="Griggs A."/>
            <person name="Gujja S."/>
            <person name="Hansen M."/>
            <person name="Howarth C."/>
            <person name="Imamovic A."/>
            <person name="Ireland A."/>
            <person name="Larimer J."/>
            <person name="McCowan C."/>
            <person name="Murphy C."/>
            <person name="Pearson M."/>
            <person name="Poon T.W."/>
            <person name="Priest M."/>
            <person name="Roberts A."/>
            <person name="Saif S."/>
            <person name="Shea T."/>
            <person name="Sisk P."/>
            <person name="Sykes S."/>
            <person name="Wortman J."/>
            <person name="Nusbaum C."/>
            <person name="Birren B."/>
        </authorList>
    </citation>
    <scope>NUCLEOTIDE SEQUENCE [LARGE SCALE GENOMIC DNA]</scope>
    <source>
        <strain evidence="3 4">ACS-093-V-SCH5</strain>
    </source>
</reference>
<dbReference type="AlphaFoldDB" id="S2WWL6"/>
<dbReference type="Gene3D" id="3.40.50.450">
    <property type="match status" value="1"/>
</dbReference>
<dbReference type="HOGENOM" id="CLU_058336_0_4_11"/>
<gene>
    <name evidence="3" type="ORF">HMPREF9306_01703</name>
</gene>
<dbReference type="Proteomes" id="UP000014417">
    <property type="component" value="Unassembled WGS sequence"/>
</dbReference>
<dbReference type="Pfam" id="PF03641">
    <property type="entry name" value="Lysine_decarbox"/>
    <property type="match status" value="1"/>
</dbReference>
<evidence type="ECO:0000256" key="1">
    <source>
        <dbReference type="RuleBase" id="RU363015"/>
    </source>
</evidence>
<dbReference type="SUPFAM" id="SSF102405">
    <property type="entry name" value="MCP/YpsA-like"/>
    <property type="match status" value="1"/>
</dbReference>
<keyword evidence="4" id="KW-1185">Reference proteome</keyword>
<dbReference type="GO" id="GO:0102682">
    <property type="term" value="F:cytokinin riboside 5'-monophosphate phosphoribohydrolase activity"/>
    <property type="evidence" value="ECO:0007669"/>
    <property type="project" value="RHEA"/>
</dbReference>
<keyword evidence="1" id="KW-0378">Hydrolase</keyword>
<dbReference type="PANTHER" id="PTHR43393">
    <property type="entry name" value="CYTOKININ RIBOSIDE 5'-MONOPHOSPHATE PHOSPHORIBOHYDROLASE"/>
    <property type="match status" value="1"/>
</dbReference>
<dbReference type="GO" id="GO:0009691">
    <property type="term" value="P:cytokinin biosynthetic process"/>
    <property type="evidence" value="ECO:0007669"/>
    <property type="project" value="UniProtKB-UniRule"/>
</dbReference>
<feature type="region of interest" description="Disordered" evidence="2">
    <location>
        <begin position="1"/>
        <end position="26"/>
    </location>
</feature>
<evidence type="ECO:0000313" key="4">
    <source>
        <dbReference type="Proteomes" id="UP000014417"/>
    </source>
</evidence>
<protein>
    <recommendedName>
        <fullName evidence="1">Cytokinin riboside 5'-monophosphate phosphoribohydrolase</fullName>
        <ecNumber evidence="1">3.2.2.n1</ecNumber>
    </recommendedName>
</protein>
<organism evidence="3 4">
    <name type="scientific">Propionimicrobium lymphophilum ACS-093-V-SCH5</name>
    <dbReference type="NCBI Taxonomy" id="883161"/>
    <lineage>
        <taxon>Bacteria</taxon>
        <taxon>Bacillati</taxon>
        <taxon>Actinomycetota</taxon>
        <taxon>Actinomycetes</taxon>
        <taxon>Propionibacteriales</taxon>
        <taxon>Propionibacteriaceae</taxon>
        <taxon>Propionimicrobium</taxon>
    </lineage>
</organism>
<dbReference type="NCBIfam" id="TIGR00730">
    <property type="entry name" value="Rossman fold protein, TIGR00730 family"/>
    <property type="match status" value="1"/>
</dbReference>
<comment type="similarity">
    <text evidence="1">Belongs to the LOG family.</text>
</comment>
<comment type="catalytic activity">
    <reaction evidence="1">
        <text>9-ribosyl-trans-zeatin 5'-phosphate + H2O = trans-zeatin + D-ribose 5-phosphate</text>
        <dbReference type="Rhea" id="RHEA:48564"/>
        <dbReference type="ChEBI" id="CHEBI:15377"/>
        <dbReference type="ChEBI" id="CHEBI:16522"/>
        <dbReference type="ChEBI" id="CHEBI:78346"/>
        <dbReference type="ChEBI" id="CHEBI:87947"/>
        <dbReference type="EC" id="3.2.2.n1"/>
    </reaction>
</comment>
<dbReference type="InterPro" id="IPR005269">
    <property type="entry name" value="LOG"/>
</dbReference>
<dbReference type="EMBL" id="AGZR01000009">
    <property type="protein sequence ID" value="EPD32139.1"/>
    <property type="molecule type" value="Genomic_DNA"/>
</dbReference>
<dbReference type="PANTHER" id="PTHR43393:SF2">
    <property type="entry name" value="CYTOKININ RIBOSIDE 5'-MONOPHOSPHATE PHOSPHORIBOHYDROLASE"/>
    <property type="match status" value="1"/>
</dbReference>
<dbReference type="InterPro" id="IPR052341">
    <property type="entry name" value="LOG_family_nucleotidases"/>
</dbReference>
<dbReference type="PATRIC" id="fig|883161.3.peg.1689"/>
<accession>S2WWL6</accession>
<sequence length="260" mass="28625">MNEKFDETIESFDNAPVPSGDSVAQGPVIRRGSQVQATTTEQRLLQTQSDHDWLHSDPWRVLRIQAEFVEGFGTLADVGDAISIFGSARSKPGSKHYEDALEIGKRLAQNGYAVITGGGPGIMEAVNKGASKADGVSIGLGIELPFESSLNEYVNLGINFRYFFARKMMFLKYAQGFVVMPGGFGTMDELFEALTLVQTGKTGHFPIVLFGTDYWSGLVDWMEKNILTNGYISEPDMHLFKLTDDIEETVEFVTSGEITD</sequence>
<dbReference type="STRING" id="883161.HMPREF9306_01703"/>
<dbReference type="RefSeq" id="WP_016456514.1">
    <property type="nucleotide sequence ID" value="NZ_KE150269.1"/>
</dbReference>
<dbReference type="InterPro" id="IPR031100">
    <property type="entry name" value="LOG_fam"/>
</dbReference>
<comment type="catalytic activity">
    <reaction evidence="1">
        <text>N(6)-(dimethylallyl)adenosine 5'-phosphate + H2O = N(6)-dimethylallyladenine + D-ribose 5-phosphate</text>
        <dbReference type="Rhea" id="RHEA:48560"/>
        <dbReference type="ChEBI" id="CHEBI:15377"/>
        <dbReference type="ChEBI" id="CHEBI:17660"/>
        <dbReference type="ChEBI" id="CHEBI:57526"/>
        <dbReference type="ChEBI" id="CHEBI:78346"/>
        <dbReference type="EC" id="3.2.2.n1"/>
    </reaction>
</comment>
<comment type="caution">
    <text evidence="3">The sequence shown here is derived from an EMBL/GenBank/DDBJ whole genome shotgun (WGS) entry which is preliminary data.</text>
</comment>